<gene>
    <name evidence="2" type="ORF">CUU66_13715</name>
</gene>
<dbReference type="Proteomes" id="UP000234748">
    <property type="component" value="Unassembled WGS sequence"/>
</dbReference>
<evidence type="ECO:0000313" key="2">
    <source>
        <dbReference type="EMBL" id="PLT29366.1"/>
    </source>
</evidence>
<accession>A0A2N5M4S2</accession>
<keyword evidence="2" id="KW-0067">ATP-binding</keyword>
<sequence length="227" mass="25670">MREKIVLAFSSGKDSAVLLHELQTGNQYEVVSLVTTCTKEGKTTSHHIDERIVEEQAESIGLPLYKIKMDVFNAIEFEDGLINAMNHFKETCGVTKIAYGDLFLEDVRVYKEQLLEKFGFQLLVPLWGRDTSEFVCSIVESGWKAVIAAVDTEKLTQDYLGKTLTKEMIDRFPANMDPCGENGEYHTFVYDGPIFNKPISYQIELPEEKGDRWIFANLALTPDGKGN</sequence>
<dbReference type="EMBL" id="PGUY01000042">
    <property type="protein sequence ID" value="PLT29366.1"/>
    <property type="molecule type" value="Genomic_DNA"/>
</dbReference>
<dbReference type="AlphaFoldDB" id="A0A2N5M4S2"/>
<dbReference type="Gene3D" id="3.90.1490.10">
    <property type="entry name" value="putative n-type atp pyrophosphatase, domain 2"/>
    <property type="match status" value="1"/>
</dbReference>
<keyword evidence="3" id="KW-1185">Reference proteome</keyword>
<dbReference type="RefSeq" id="WP_101643113.1">
    <property type="nucleotide sequence ID" value="NZ_PGUY01000042.1"/>
</dbReference>
<proteinExistence type="predicted"/>
<name>A0A2N5M4S2_9BACI</name>
<dbReference type="InterPro" id="IPR002761">
    <property type="entry name" value="Diphthami_syn_dom"/>
</dbReference>
<dbReference type="Pfam" id="PF01902">
    <property type="entry name" value="Diphthami_syn_2"/>
    <property type="match status" value="1"/>
</dbReference>
<evidence type="ECO:0000259" key="1">
    <source>
        <dbReference type="Pfam" id="PF01902"/>
    </source>
</evidence>
<dbReference type="Gene3D" id="3.40.50.620">
    <property type="entry name" value="HUPs"/>
    <property type="match status" value="1"/>
</dbReference>
<evidence type="ECO:0000313" key="3">
    <source>
        <dbReference type="Proteomes" id="UP000234748"/>
    </source>
</evidence>
<reference evidence="2 3" key="1">
    <citation type="submission" date="2017-11" db="EMBL/GenBank/DDBJ databases">
        <title>Comparitive Functional Genomics of Dry Heat Resistant strains isolated from the Viking Spacecraft.</title>
        <authorList>
            <person name="Seuylemezian A."/>
            <person name="Cooper K."/>
            <person name="Vaishampayan P."/>
        </authorList>
    </citation>
    <scope>NUCLEOTIDE SEQUENCE [LARGE SCALE GENOMIC DNA]</scope>
    <source>
        <strain evidence="2 3">V1-29</strain>
    </source>
</reference>
<comment type="caution">
    <text evidence="2">The sequence shown here is derived from an EMBL/GenBank/DDBJ whole genome shotgun (WGS) entry which is preliminary data.</text>
</comment>
<dbReference type="SUPFAM" id="SSF52402">
    <property type="entry name" value="Adenine nucleotide alpha hydrolases-like"/>
    <property type="match status" value="1"/>
</dbReference>
<protein>
    <submittedName>
        <fullName evidence="2">ATP-binding protein</fullName>
    </submittedName>
</protein>
<dbReference type="OrthoDB" id="3572539at2"/>
<organism evidence="2 3">
    <name type="scientific">Peribacillus deserti</name>
    <dbReference type="NCBI Taxonomy" id="673318"/>
    <lineage>
        <taxon>Bacteria</taxon>
        <taxon>Bacillati</taxon>
        <taxon>Bacillota</taxon>
        <taxon>Bacilli</taxon>
        <taxon>Bacillales</taxon>
        <taxon>Bacillaceae</taxon>
        <taxon>Peribacillus</taxon>
    </lineage>
</organism>
<dbReference type="InterPro" id="IPR014729">
    <property type="entry name" value="Rossmann-like_a/b/a_fold"/>
</dbReference>
<dbReference type="NCBIfam" id="TIGR00290">
    <property type="entry name" value="MJ0570_dom"/>
    <property type="match status" value="1"/>
</dbReference>
<feature type="domain" description="Diphthamide synthase" evidence="1">
    <location>
        <begin position="4"/>
        <end position="214"/>
    </location>
</feature>
<dbReference type="GO" id="GO:0005524">
    <property type="term" value="F:ATP binding"/>
    <property type="evidence" value="ECO:0007669"/>
    <property type="project" value="UniProtKB-KW"/>
</dbReference>
<keyword evidence="2" id="KW-0547">Nucleotide-binding</keyword>